<sequence>MENAEVEKNTSPEENNSQLTRNRSFKSKQLVRSQAIRETASPPRAISPSPHAPSTVGGETNSEDSSHRCSDELKKKLPVEIQITSGGWDETHCEQRQRARRWLSDAPRDLLSNNPRVACVCGACACPNCRGRRRRHACPTKQDSGIVCSDDCPDCSDIETAGPNHEVVRKSCSVDVDDQMYYCRCPDRKERPKNMMLSRNDSGDYQKYERNEPTGPELVAFLKDTLNKNPRDRMALLKIEKELHSLVNDTGRCIVRFPVMTSYGRMLVHRCASLFQLSHHLDQANKTCVLVSKSGTCGGRIPCTSFKEWCTATFPPSPQRHQSDVQHAKSILKRDTNSLDETGAGSLASNRSKSLEQREKEYERVRRRIFSSQEEAQWPWLTSGPVKLLTPEGGGRNKLLKVQSLEGNGAPSNTNWRGRGAVSKSHSFGGYTGAEPPHQPRLLSRQGDLASSSWRLSPSSSGYKTLSLRSTDSITPSPTGGASPEPSGNMNQGAGPGVGPPLEGAAVVWAVTDMSSVPAGAVVIHPQTGRPLTNSDGSVYHFDPANPPVLYDPGIATSQDEQKQLDQNNEKRRGRLEKQQSFIDHECECQPTEECRNKCCCESRKHEACHQQQKTSEKETNTPSSPKPTTPITHSPQPTQPIQTVEPIQVQQQEPTNQEFETADEQKTEVIETPNQRTFENQKPFEVQKNYELTNQRQSNDFNRMKESQELQYHQYPQGYRPEEMTSPQQHIQNHYVHQDVTMQQGIQNKMTPIPMQDPNMRPMSMTNMMYPGPVAQGYPYHVRVDAPMQVYQQVVQPEEHKLTPSPHANEATFRIDPSYPYAAVDYTGAACGACVDTSSLQHQQRSYSVPYNQVEIPQVLPGPYPVGNMILPQPHLQPYPYQEPLQWGGVAPAPKLVVPELYPTMVPYPQPAYPHYNIVYPQVIPQPYPICQPIYPILDQKPPERRNSIPHARAKRNSLSTSSRNTPDKAAYEEQARQAEIAAKIQQIKSQMADLNVKDGGNRPERTERSEWKEGRRRNSGNGLLGNCPVNNFNGRVMGRSHDEAHLSSAARAIVNSIRNMQAKNNTYQDNRREYQRFDYKDRPRRQERDDKDKPNAGQSSGQDRYDVRARGLNVPLYRQPYLLRQVSPGAWCRRSPAPLHPVLNPPRRPHPDGRNPRR</sequence>
<keyword evidence="1" id="KW-0597">Phosphoprotein</keyword>
<dbReference type="Gene3D" id="3.30.1370.50">
    <property type="entry name" value="R3H-like domain"/>
    <property type="match status" value="1"/>
</dbReference>
<reference evidence="4 5" key="1">
    <citation type="submission" date="2020-04" db="EMBL/GenBank/DDBJ databases">
        <authorList>
            <person name="Wallbank WR R."/>
            <person name="Pardo Diaz C."/>
            <person name="Kozak K."/>
            <person name="Martin S."/>
            <person name="Jiggins C."/>
            <person name="Moest M."/>
            <person name="Warren A I."/>
            <person name="Byers J.R.P. K."/>
            <person name="Montejo-Kovacevich G."/>
            <person name="Yen C E."/>
        </authorList>
    </citation>
    <scope>NUCLEOTIDE SEQUENCE [LARGE SCALE GENOMIC DNA]</scope>
</reference>
<feature type="region of interest" description="Disordered" evidence="2">
    <location>
        <begin position="1063"/>
        <end position="1109"/>
    </location>
</feature>
<proteinExistence type="predicted"/>
<gene>
    <name evidence="4" type="ORF">APLA_LOCUS1338</name>
</gene>
<feature type="region of interest" description="Disordered" evidence="2">
    <location>
        <begin position="405"/>
        <end position="499"/>
    </location>
</feature>
<feature type="region of interest" description="Disordered" evidence="2">
    <location>
        <begin position="1136"/>
        <end position="1160"/>
    </location>
</feature>
<dbReference type="GO" id="GO:0003676">
    <property type="term" value="F:nucleic acid binding"/>
    <property type="evidence" value="ECO:0007669"/>
    <property type="project" value="InterPro"/>
</dbReference>
<dbReference type="Proteomes" id="UP000494256">
    <property type="component" value="Unassembled WGS sequence"/>
</dbReference>
<feature type="compositionally biased region" description="Basic and acidic residues" evidence="2">
    <location>
        <begin position="1071"/>
        <end position="1096"/>
    </location>
</feature>
<feature type="domain" description="SUZ" evidence="3">
    <location>
        <begin position="300"/>
        <end position="374"/>
    </location>
</feature>
<protein>
    <recommendedName>
        <fullName evidence="3">SUZ domain-containing protein</fullName>
    </recommendedName>
</protein>
<organism evidence="4 5">
    <name type="scientific">Arctia plantaginis</name>
    <name type="common">Wood tiger moth</name>
    <name type="synonym">Phalaena plantaginis</name>
    <dbReference type="NCBI Taxonomy" id="874455"/>
    <lineage>
        <taxon>Eukaryota</taxon>
        <taxon>Metazoa</taxon>
        <taxon>Ecdysozoa</taxon>
        <taxon>Arthropoda</taxon>
        <taxon>Hexapoda</taxon>
        <taxon>Insecta</taxon>
        <taxon>Pterygota</taxon>
        <taxon>Neoptera</taxon>
        <taxon>Endopterygota</taxon>
        <taxon>Lepidoptera</taxon>
        <taxon>Glossata</taxon>
        <taxon>Ditrysia</taxon>
        <taxon>Noctuoidea</taxon>
        <taxon>Erebidae</taxon>
        <taxon>Arctiinae</taxon>
        <taxon>Arctia</taxon>
    </lineage>
</organism>
<dbReference type="InterPro" id="IPR001374">
    <property type="entry name" value="R3H_dom"/>
</dbReference>
<feature type="region of interest" description="Disordered" evidence="2">
    <location>
        <begin position="1"/>
        <end position="71"/>
    </location>
</feature>
<feature type="compositionally biased region" description="Polar residues" evidence="2">
    <location>
        <begin position="462"/>
        <end position="492"/>
    </location>
</feature>
<feature type="compositionally biased region" description="Basic and acidic residues" evidence="2">
    <location>
        <begin position="610"/>
        <end position="620"/>
    </location>
</feature>
<feature type="compositionally biased region" description="Basic and acidic residues" evidence="2">
    <location>
        <begin position="1151"/>
        <end position="1160"/>
    </location>
</feature>
<dbReference type="PROSITE" id="PS51673">
    <property type="entry name" value="SUZ"/>
    <property type="match status" value="1"/>
</dbReference>
<feature type="compositionally biased region" description="Low complexity" evidence="2">
    <location>
        <begin position="451"/>
        <end position="461"/>
    </location>
</feature>
<name>A0A8S0YYH3_ARCPL</name>
<dbReference type="OrthoDB" id="6047381at2759"/>
<dbReference type="InterPro" id="IPR051937">
    <property type="entry name" value="R3H_domain_containing"/>
</dbReference>
<evidence type="ECO:0000259" key="3">
    <source>
        <dbReference type="PROSITE" id="PS51673"/>
    </source>
</evidence>
<feature type="region of interest" description="Disordered" evidence="2">
    <location>
        <begin position="534"/>
        <end position="555"/>
    </location>
</feature>
<feature type="region of interest" description="Disordered" evidence="2">
    <location>
        <begin position="610"/>
        <end position="640"/>
    </location>
</feature>
<dbReference type="PANTHER" id="PTHR15672">
    <property type="entry name" value="CAMP-REGULATED PHOSPHOPROTEIN 21 RELATED R3H DOMAIN CONTAINING PROTEIN"/>
    <property type="match status" value="1"/>
</dbReference>
<evidence type="ECO:0000256" key="1">
    <source>
        <dbReference type="ARBA" id="ARBA00022553"/>
    </source>
</evidence>
<feature type="region of interest" description="Disordered" evidence="2">
    <location>
        <begin position="335"/>
        <end position="358"/>
    </location>
</feature>
<dbReference type="InterPro" id="IPR036867">
    <property type="entry name" value="R3H_dom_sf"/>
</dbReference>
<feature type="region of interest" description="Disordered" evidence="2">
    <location>
        <begin position="940"/>
        <end position="977"/>
    </location>
</feature>
<feature type="compositionally biased region" description="Basic and acidic residues" evidence="2">
    <location>
        <begin position="967"/>
        <end position="977"/>
    </location>
</feature>
<comment type="caution">
    <text evidence="4">The sequence shown here is derived from an EMBL/GenBank/DDBJ whole genome shotgun (WGS) entry which is preliminary data.</text>
</comment>
<dbReference type="AlphaFoldDB" id="A0A8S0YYH3"/>
<dbReference type="SMART" id="SM00393">
    <property type="entry name" value="R3H"/>
    <property type="match status" value="1"/>
</dbReference>
<dbReference type="PANTHER" id="PTHR15672:SF8">
    <property type="entry name" value="PROTEIN ENCORE"/>
    <property type="match status" value="1"/>
</dbReference>
<feature type="region of interest" description="Disordered" evidence="2">
    <location>
        <begin position="993"/>
        <end position="1028"/>
    </location>
</feature>
<feature type="compositionally biased region" description="Basic and acidic residues" evidence="2">
    <location>
        <begin position="1"/>
        <end position="11"/>
    </location>
</feature>
<dbReference type="CDD" id="cd02642">
    <property type="entry name" value="R3H_encore_like"/>
    <property type="match status" value="1"/>
</dbReference>
<dbReference type="EMBL" id="CADEBD010000146">
    <property type="protein sequence ID" value="CAB3223107.1"/>
    <property type="molecule type" value="Genomic_DNA"/>
</dbReference>
<evidence type="ECO:0000313" key="5">
    <source>
        <dbReference type="Proteomes" id="UP000494256"/>
    </source>
</evidence>
<evidence type="ECO:0000313" key="4">
    <source>
        <dbReference type="EMBL" id="CAB3223107.1"/>
    </source>
</evidence>
<dbReference type="InterPro" id="IPR024771">
    <property type="entry name" value="SUZ"/>
</dbReference>
<dbReference type="Pfam" id="PF01424">
    <property type="entry name" value="R3H"/>
    <property type="match status" value="1"/>
</dbReference>
<evidence type="ECO:0000256" key="2">
    <source>
        <dbReference type="SAM" id="MobiDB-lite"/>
    </source>
</evidence>
<dbReference type="Pfam" id="PF12752">
    <property type="entry name" value="SUZ"/>
    <property type="match status" value="1"/>
</dbReference>
<feature type="compositionally biased region" description="Basic and acidic residues" evidence="2">
    <location>
        <begin position="997"/>
        <end position="1015"/>
    </location>
</feature>
<dbReference type="SUPFAM" id="SSF82708">
    <property type="entry name" value="R3H domain"/>
    <property type="match status" value="1"/>
</dbReference>
<accession>A0A8S0YYH3</accession>
<feature type="compositionally biased region" description="Polar residues" evidence="2">
    <location>
        <begin position="12"/>
        <end position="22"/>
    </location>
</feature>